<reference evidence="1" key="1">
    <citation type="submission" date="2023-04" db="EMBL/GenBank/DDBJ databases">
        <title>Draft Genome sequencing of Naganishia species isolated from polar environments using Oxford Nanopore Technology.</title>
        <authorList>
            <person name="Leo P."/>
            <person name="Venkateswaran K."/>
        </authorList>
    </citation>
    <scope>NUCLEOTIDE SEQUENCE</scope>
    <source>
        <strain evidence="1">MNA-CCFEE 5262</strain>
    </source>
</reference>
<comment type="caution">
    <text evidence="1">The sequence shown here is derived from an EMBL/GenBank/DDBJ whole genome shotgun (WGS) entry which is preliminary data.</text>
</comment>
<keyword evidence="2" id="KW-1185">Reference proteome</keyword>
<evidence type="ECO:0000313" key="1">
    <source>
        <dbReference type="EMBL" id="KAJ9113721.1"/>
    </source>
</evidence>
<accession>A0ACC2WQN4</accession>
<dbReference type="Proteomes" id="UP001230649">
    <property type="component" value="Unassembled WGS sequence"/>
</dbReference>
<organism evidence="1 2">
    <name type="scientific">Naganishia adeliensis</name>
    <dbReference type="NCBI Taxonomy" id="92952"/>
    <lineage>
        <taxon>Eukaryota</taxon>
        <taxon>Fungi</taxon>
        <taxon>Dikarya</taxon>
        <taxon>Basidiomycota</taxon>
        <taxon>Agaricomycotina</taxon>
        <taxon>Tremellomycetes</taxon>
        <taxon>Filobasidiales</taxon>
        <taxon>Filobasidiaceae</taxon>
        <taxon>Naganishia</taxon>
    </lineage>
</organism>
<dbReference type="EMBL" id="JASBWS010000011">
    <property type="protein sequence ID" value="KAJ9113721.1"/>
    <property type="molecule type" value="Genomic_DNA"/>
</dbReference>
<protein>
    <submittedName>
        <fullName evidence="1">Uncharacterized protein</fullName>
    </submittedName>
</protein>
<proteinExistence type="predicted"/>
<gene>
    <name evidence="1" type="ORF">QFC20_001744</name>
</gene>
<evidence type="ECO:0000313" key="2">
    <source>
        <dbReference type="Proteomes" id="UP001230649"/>
    </source>
</evidence>
<name>A0ACC2WQN4_9TREE</name>
<sequence>MNVFESPMYKATGFRPPLLPKIIMTTTAMVIGAAMVDRHVTPLVGYVDRRHWNQELVRLEHAAMAAVPTISTESAESLNKTAL</sequence>